<organism evidence="1">
    <name type="scientific">Peduovirinae sp. ctjOQ18</name>
    <dbReference type="NCBI Taxonomy" id="2825161"/>
    <lineage>
        <taxon>Viruses</taxon>
        <taxon>Duplodnaviria</taxon>
        <taxon>Heunggongvirae</taxon>
        <taxon>Uroviricota</taxon>
        <taxon>Caudoviricetes</taxon>
        <taxon>Peduoviridae</taxon>
    </lineage>
</organism>
<reference evidence="1" key="1">
    <citation type="journal article" date="2021" name="Proc. Natl. Acad. Sci. U.S.A.">
        <title>A Catalog of Tens of Thousands of Viruses from Human Metagenomes Reveals Hidden Associations with Chronic Diseases.</title>
        <authorList>
            <person name="Tisza M.J."/>
            <person name="Buck C.B."/>
        </authorList>
    </citation>
    <scope>NUCLEOTIDE SEQUENCE</scope>
    <source>
        <strain evidence="1">CtjOQ18</strain>
    </source>
</reference>
<sequence>MRSRVKFAPKWLSRFLLTCACLMSLSACSTKPQPEPGVPYQENLKTKCPEELPRLEGVTGALVAGALLNYQDLYSVCAARHNTLVDEINQREKLNEREN</sequence>
<protein>
    <recommendedName>
        <fullName evidence="2">O-spanin</fullName>
    </recommendedName>
</protein>
<accession>A0A8S5P0G5</accession>
<proteinExistence type="predicted"/>
<name>A0A8S5P0G5_9CAUD</name>
<evidence type="ECO:0008006" key="2">
    <source>
        <dbReference type="Google" id="ProtNLM"/>
    </source>
</evidence>
<dbReference type="EMBL" id="BK015304">
    <property type="protein sequence ID" value="DAE00567.1"/>
    <property type="molecule type" value="Genomic_DNA"/>
</dbReference>
<dbReference type="PROSITE" id="PS51257">
    <property type="entry name" value="PROKAR_LIPOPROTEIN"/>
    <property type="match status" value="1"/>
</dbReference>
<evidence type="ECO:0000313" key="1">
    <source>
        <dbReference type="EMBL" id="DAE00567.1"/>
    </source>
</evidence>